<dbReference type="PANTHER" id="PTHR10098:SF108">
    <property type="entry name" value="TETRATRICOPEPTIDE REPEAT PROTEIN 28"/>
    <property type="match status" value="1"/>
</dbReference>
<name>A0A4Q0T2F5_9BACT</name>
<evidence type="ECO:0000313" key="4">
    <source>
        <dbReference type="EMBL" id="RXH57845.1"/>
    </source>
</evidence>
<keyword evidence="5" id="KW-1185">Reference proteome</keyword>
<feature type="domain" description="MalT-like TPR region" evidence="3">
    <location>
        <begin position="280"/>
        <end position="455"/>
    </location>
</feature>
<gene>
    <name evidence="4" type="ORF">GRAN_1155</name>
</gene>
<dbReference type="PROSITE" id="PS50005">
    <property type="entry name" value="TPR"/>
    <property type="match status" value="1"/>
</dbReference>
<dbReference type="SMART" id="SM00028">
    <property type="entry name" value="TPR"/>
    <property type="match status" value="4"/>
</dbReference>
<sequence>MGYLASLLSRTKNDVATHSTRRRYNSTWLARSGLVLVVAFGCLPCLPVARLSAQVPAPLSIGINADQAVKIAPHGHRDFVIKVVPNRPLRLSLVQGEHFQKLTLPGRGIKGPIRTNDAGLGAAIVSTLAPATGEVVEYCVTIESYHNDEESEGRLLVEAEPLSANDARRKAEAEGIFYDAEFLRRGKNAKKWPRAREEFESALLTARALGDVLLEQRILTEESRLMLFRLNQYLEAHETAAKAVALSPSAETSSLTDHSILATQALAVKTLGSTDYYLADYPSAIKHSTQALDIYRALHDRYWEGVLLGNLAYVYLESGDSSNALTTAEQALATAEQLHDDYGRIFTLEALGSIHSARGELGQSFASYQQALGVLQQAPYPAVEAGVWRGLGRFYKDAGKADAAEEAYEHAIKTAHDASDSAALLESTSEMADLERSQGKLKASHASYTSALSVALEAGLLREAVLLKAGLARTLGAEGQAGEATRQAREAMAQATSIGFIEGEAAAALDLADLEFSFGHRAAAREAYSGAESIFTEANERTQAAYAISRMARIDVDLGKLELAERESSEALSLIERTRSMVPGRELRTSYFADQQRVYKLSIQLMLRLDQARPGRGYAARAFEIVEMARARSLTDQAEVGSGPASSGNGASGQTVACEQRLSAAYHRLPDLYLTSDNASYRIVQTRQQIQSLVAQCDALESLDRKAGSHGVATLATVAQVQRSMGSQKASLLEFWLGDTESVCWYVTGDRFRVVRLPPRREIERRVEALNQAILSRQELVAGEDMEARVSRIHRVDDQTSALLLQLGTTLLRPLAGRQQKLLYVIPDGKLASLPFPALTDPSTNAALIEHADVVEEPSSSLLLQLLRRESAQQKADRAAPRRVVVFADPLYSESDERLLKSHPGLTQVSQISSPALPRLDRLSASSTEAAFIGRLSGASNADLHLGSDASAKLMLATEWSDYQIMHLAVHALLGASPTFTGIAFTMVDAKGRHEDGMLWLNQIYQLHGVPEMVFLSGCQTAEGRNVPGEGIASLANAFLYAGARSAIGSLWSVEDDASSELVQDFYTNLLRRHLPPSVSLRRAQLALAQNPRYRSPYYWAAFQLEGLSGSTLHATR</sequence>
<dbReference type="InterPro" id="IPR011990">
    <property type="entry name" value="TPR-like_helical_dom_sf"/>
</dbReference>
<dbReference type="Pfam" id="PF17874">
    <property type="entry name" value="TPR_MalT"/>
    <property type="match status" value="1"/>
</dbReference>
<dbReference type="Gene3D" id="1.25.40.10">
    <property type="entry name" value="Tetratricopeptide repeat domain"/>
    <property type="match status" value="2"/>
</dbReference>
<proteinExistence type="predicted"/>
<protein>
    <submittedName>
        <fullName evidence="4">Uncharacterized protein</fullName>
    </submittedName>
</protein>
<dbReference type="PANTHER" id="PTHR10098">
    <property type="entry name" value="RAPSYN-RELATED"/>
    <property type="match status" value="1"/>
</dbReference>
<keyword evidence="1" id="KW-0802">TPR repeat</keyword>
<reference evidence="4 5" key="1">
    <citation type="submission" date="2018-11" db="EMBL/GenBank/DDBJ databases">
        <authorList>
            <person name="Mardanov A.V."/>
            <person name="Ravin N.V."/>
            <person name="Dedysh S.N."/>
        </authorList>
    </citation>
    <scope>NUCLEOTIDE SEQUENCE [LARGE SCALE GENOMIC DNA]</scope>
    <source>
        <strain evidence="4 5">AF10</strain>
    </source>
</reference>
<accession>A0A4Q0T2F5</accession>
<dbReference type="Proteomes" id="UP000289437">
    <property type="component" value="Unassembled WGS sequence"/>
</dbReference>
<dbReference type="InterPro" id="IPR019734">
    <property type="entry name" value="TPR_rpt"/>
</dbReference>
<evidence type="ECO:0000259" key="3">
    <source>
        <dbReference type="Pfam" id="PF17874"/>
    </source>
</evidence>
<dbReference type="AlphaFoldDB" id="A0A4Q0T2F5"/>
<evidence type="ECO:0000313" key="5">
    <source>
        <dbReference type="Proteomes" id="UP000289437"/>
    </source>
</evidence>
<feature type="domain" description="CHAT" evidence="2">
    <location>
        <begin position="804"/>
        <end position="1107"/>
    </location>
</feature>
<evidence type="ECO:0000256" key="1">
    <source>
        <dbReference type="PROSITE-ProRule" id="PRU00339"/>
    </source>
</evidence>
<comment type="caution">
    <text evidence="4">The sequence shown here is derived from an EMBL/GenBank/DDBJ whole genome shotgun (WGS) entry which is preliminary data.</text>
</comment>
<dbReference type="EMBL" id="RDSM01000001">
    <property type="protein sequence ID" value="RXH57845.1"/>
    <property type="molecule type" value="Genomic_DNA"/>
</dbReference>
<dbReference type="InterPro" id="IPR041617">
    <property type="entry name" value="TPR_MalT"/>
</dbReference>
<evidence type="ECO:0000259" key="2">
    <source>
        <dbReference type="Pfam" id="PF12770"/>
    </source>
</evidence>
<feature type="repeat" description="TPR" evidence="1">
    <location>
        <begin position="385"/>
        <end position="418"/>
    </location>
</feature>
<dbReference type="Pfam" id="PF12770">
    <property type="entry name" value="CHAT"/>
    <property type="match status" value="1"/>
</dbReference>
<dbReference type="SUPFAM" id="SSF48452">
    <property type="entry name" value="TPR-like"/>
    <property type="match status" value="1"/>
</dbReference>
<reference evidence="5" key="2">
    <citation type="submission" date="2019-02" db="EMBL/GenBank/DDBJ databases">
        <title>Granulicella sibirica sp. nov., a psychrotolerant acidobacterium isolated from an organic soil layer in forested tundra, West Siberia.</title>
        <authorList>
            <person name="Oshkin I.Y."/>
            <person name="Kulichevskaya I.S."/>
            <person name="Rijpstra W.I.C."/>
            <person name="Sinninghe Damste J.S."/>
            <person name="Rakitin A.L."/>
            <person name="Ravin N.V."/>
            <person name="Dedysh S.N."/>
        </authorList>
    </citation>
    <scope>NUCLEOTIDE SEQUENCE [LARGE SCALE GENOMIC DNA]</scope>
    <source>
        <strain evidence="5">AF10</strain>
    </source>
</reference>
<dbReference type="InterPro" id="IPR024983">
    <property type="entry name" value="CHAT_dom"/>
</dbReference>
<organism evidence="4 5">
    <name type="scientific">Granulicella sibirica</name>
    <dbReference type="NCBI Taxonomy" id="2479048"/>
    <lineage>
        <taxon>Bacteria</taxon>
        <taxon>Pseudomonadati</taxon>
        <taxon>Acidobacteriota</taxon>
        <taxon>Terriglobia</taxon>
        <taxon>Terriglobales</taxon>
        <taxon>Acidobacteriaceae</taxon>
        <taxon>Granulicella</taxon>
    </lineage>
</organism>